<evidence type="ECO:0000256" key="2">
    <source>
        <dbReference type="SAM" id="SignalP"/>
    </source>
</evidence>
<feature type="signal peptide" evidence="2">
    <location>
        <begin position="1"/>
        <end position="22"/>
    </location>
</feature>
<feature type="region of interest" description="Disordered" evidence="1">
    <location>
        <begin position="268"/>
        <end position="297"/>
    </location>
</feature>
<gene>
    <name evidence="3" type="ORF">FNV43_RR27088</name>
</gene>
<protein>
    <recommendedName>
        <fullName evidence="5">Pollen Ole e 1 allergen and extensin family protein</fullName>
    </recommendedName>
</protein>
<name>A0A8K0DQJ8_9ROSA</name>
<dbReference type="EMBL" id="VOIH02000012">
    <property type="protein sequence ID" value="KAF3432348.1"/>
    <property type="molecule type" value="Genomic_DNA"/>
</dbReference>
<evidence type="ECO:0000313" key="3">
    <source>
        <dbReference type="EMBL" id="KAF3432348.1"/>
    </source>
</evidence>
<dbReference type="Proteomes" id="UP000796880">
    <property type="component" value="Unassembled WGS sequence"/>
</dbReference>
<dbReference type="OrthoDB" id="1588785at2759"/>
<organism evidence="3 4">
    <name type="scientific">Rhamnella rubrinervis</name>
    <dbReference type="NCBI Taxonomy" id="2594499"/>
    <lineage>
        <taxon>Eukaryota</taxon>
        <taxon>Viridiplantae</taxon>
        <taxon>Streptophyta</taxon>
        <taxon>Embryophyta</taxon>
        <taxon>Tracheophyta</taxon>
        <taxon>Spermatophyta</taxon>
        <taxon>Magnoliopsida</taxon>
        <taxon>eudicotyledons</taxon>
        <taxon>Gunneridae</taxon>
        <taxon>Pentapetalae</taxon>
        <taxon>rosids</taxon>
        <taxon>fabids</taxon>
        <taxon>Rosales</taxon>
        <taxon>Rhamnaceae</taxon>
        <taxon>rhamnoid group</taxon>
        <taxon>Rhamneae</taxon>
        <taxon>Rhamnella</taxon>
    </lineage>
</organism>
<reference evidence="3" key="1">
    <citation type="submission" date="2020-03" db="EMBL/GenBank/DDBJ databases">
        <title>A high-quality chromosome-level genome assembly of a woody plant with both climbing and erect habits, Rhamnella rubrinervis.</title>
        <authorList>
            <person name="Lu Z."/>
            <person name="Yang Y."/>
            <person name="Zhu X."/>
            <person name="Sun Y."/>
        </authorList>
    </citation>
    <scope>NUCLEOTIDE SEQUENCE</scope>
    <source>
        <strain evidence="3">BYM</strain>
        <tissue evidence="3">Leaf</tissue>
    </source>
</reference>
<dbReference type="PRINTS" id="PR01217">
    <property type="entry name" value="PRICHEXTENSN"/>
</dbReference>
<evidence type="ECO:0008006" key="5">
    <source>
        <dbReference type="Google" id="ProtNLM"/>
    </source>
</evidence>
<keyword evidence="2" id="KW-0732">Signal</keyword>
<evidence type="ECO:0000256" key="1">
    <source>
        <dbReference type="SAM" id="MobiDB-lite"/>
    </source>
</evidence>
<dbReference type="AlphaFoldDB" id="A0A8K0DQJ8"/>
<dbReference type="PANTHER" id="PTHR46995:SF6">
    <property type="entry name" value="POLLEN OLE E 1 ALLERGEN AND EXTENSIN FAMILY PROTEIN"/>
    <property type="match status" value="1"/>
</dbReference>
<sequence length="297" mass="32804">MDTIIFLLLLTSFFTCPLPLLARSRKPAARITVVGVVYCDSCSSNAFSRHSYFMPGVDVQIQCKFKANTPEATEQMNFSVNRTTDKYGVYKLDIPSVEGVNCINGLALVSMCHASLLRSSSSACSVPALKTTSDEISIKSEQDNLCIYSLNAMSYRPSKKNTTLCANKKEELASSFNSSKCIFPFFPPYKFPWPPLSSLPFPLPPLSSLPFPPPPFPFQSPPSLPFPFPPLPPFPPTPPLFQPPPPPAFSLTDPRTWFPNNSLFSPPPPPAFSLTDPRTWIPHIPPSPPSRIQNKNP</sequence>
<accession>A0A8K0DQJ8</accession>
<keyword evidence="4" id="KW-1185">Reference proteome</keyword>
<dbReference type="Pfam" id="PF01190">
    <property type="entry name" value="Pollen_Ole_e_1"/>
    <property type="match status" value="1"/>
</dbReference>
<comment type="caution">
    <text evidence="3">The sequence shown here is derived from an EMBL/GenBank/DDBJ whole genome shotgun (WGS) entry which is preliminary data.</text>
</comment>
<proteinExistence type="predicted"/>
<dbReference type="PANTHER" id="PTHR46995">
    <property type="entry name" value="OS09G0508200 PROTEIN"/>
    <property type="match status" value="1"/>
</dbReference>
<evidence type="ECO:0000313" key="4">
    <source>
        <dbReference type="Proteomes" id="UP000796880"/>
    </source>
</evidence>
<feature type="chain" id="PRO_5035450237" description="Pollen Ole e 1 allergen and extensin family protein" evidence="2">
    <location>
        <begin position="23"/>
        <end position="297"/>
    </location>
</feature>